<reference evidence="3 4" key="1">
    <citation type="journal article" date="2022" name="Nat. Plants">
        <title>Genomes of leafy and leafless Platanthera orchids illuminate the evolution of mycoheterotrophy.</title>
        <authorList>
            <person name="Li M.H."/>
            <person name="Liu K.W."/>
            <person name="Li Z."/>
            <person name="Lu H.C."/>
            <person name="Ye Q.L."/>
            <person name="Zhang D."/>
            <person name="Wang J.Y."/>
            <person name="Li Y.F."/>
            <person name="Zhong Z.M."/>
            <person name="Liu X."/>
            <person name="Yu X."/>
            <person name="Liu D.K."/>
            <person name="Tu X.D."/>
            <person name="Liu B."/>
            <person name="Hao Y."/>
            <person name="Liao X.Y."/>
            <person name="Jiang Y.T."/>
            <person name="Sun W.H."/>
            <person name="Chen J."/>
            <person name="Chen Y.Q."/>
            <person name="Ai Y."/>
            <person name="Zhai J.W."/>
            <person name="Wu S.S."/>
            <person name="Zhou Z."/>
            <person name="Hsiao Y.Y."/>
            <person name="Wu W.L."/>
            <person name="Chen Y.Y."/>
            <person name="Lin Y.F."/>
            <person name="Hsu J.L."/>
            <person name="Li C.Y."/>
            <person name="Wang Z.W."/>
            <person name="Zhao X."/>
            <person name="Zhong W.Y."/>
            <person name="Ma X.K."/>
            <person name="Ma L."/>
            <person name="Huang J."/>
            <person name="Chen G.Z."/>
            <person name="Huang M.Z."/>
            <person name="Huang L."/>
            <person name="Peng D.H."/>
            <person name="Luo Y.B."/>
            <person name="Zou S.Q."/>
            <person name="Chen S.P."/>
            <person name="Lan S."/>
            <person name="Tsai W.C."/>
            <person name="Van de Peer Y."/>
            <person name="Liu Z.J."/>
        </authorList>
    </citation>
    <scope>NUCLEOTIDE SEQUENCE [LARGE SCALE GENOMIC DNA]</scope>
    <source>
        <strain evidence="3">Lor288</strain>
    </source>
</reference>
<proteinExistence type="predicted"/>
<dbReference type="InterPro" id="IPR000504">
    <property type="entry name" value="RRM_dom"/>
</dbReference>
<evidence type="ECO:0000256" key="1">
    <source>
        <dbReference type="PROSITE-ProRule" id="PRU00176"/>
    </source>
</evidence>
<keyword evidence="1" id="KW-0694">RNA-binding</keyword>
<dbReference type="PROSITE" id="PS50102">
    <property type="entry name" value="RRM"/>
    <property type="match status" value="1"/>
</dbReference>
<dbReference type="EMBL" id="JBBWWR010000005">
    <property type="protein sequence ID" value="KAK8966272.1"/>
    <property type="molecule type" value="Genomic_DNA"/>
</dbReference>
<dbReference type="Gene3D" id="3.30.70.330">
    <property type="match status" value="1"/>
</dbReference>
<dbReference type="Proteomes" id="UP001412067">
    <property type="component" value="Unassembled WGS sequence"/>
</dbReference>
<accession>A0ABR2MPZ5</accession>
<dbReference type="InterPro" id="IPR012677">
    <property type="entry name" value="Nucleotide-bd_a/b_plait_sf"/>
</dbReference>
<name>A0ABR2MPZ5_9ASPA</name>
<evidence type="ECO:0000259" key="2">
    <source>
        <dbReference type="PROSITE" id="PS50102"/>
    </source>
</evidence>
<dbReference type="Pfam" id="PF00076">
    <property type="entry name" value="RRM_1"/>
    <property type="match status" value="1"/>
</dbReference>
<dbReference type="SUPFAM" id="SSF54928">
    <property type="entry name" value="RNA-binding domain, RBD"/>
    <property type="match status" value="1"/>
</dbReference>
<feature type="domain" description="RRM" evidence="2">
    <location>
        <begin position="76"/>
        <end position="107"/>
    </location>
</feature>
<keyword evidence="4" id="KW-1185">Reference proteome</keyword>
<gene>
    <name evidence="3" type="ORF">KSP40_PGU013788</name>
</gene>
<evidence type="ECO:0000313" key="3">
    <source>
        <dbReference type="EMBL" id="KAK8966272.1"/>
    </source>
</evidence>
<comment type="caution">
    <text evidence="3">The sequence shown here is derived from an EMBL/GenBank/DDBJ whole genome shotgun (WGS) entry which is preliminary data.</text>
</comment>
<dbReference type="InterPro" id="IPR035979">
    <property type="entry name" value="RBD_domain_sf"/>
</dbReference>
<organism evidence="3 4">
    <name type="scientific">Platanthera guangdongensis</name>
    <dbReference type="NCBI Taxonomy" id="2320717"/>
    <lineage>
        <taxon>Eukaryota</taxon>
        <taxon>Viridiplantae</taxon>
        <taxon>Streptophyta</taxon>
        <taxon>Embryophyta</taxon>
        <taxon>Tracheophyta</taxon>
        <taxon>Spermatophyta</taxon>
        <taxon>Magnoliopsida</taxon>
        <taxon>Liliopsida</taxon>
        <taxon>Asparagales</taxon>
        <taxon>Orchidaceae</taxon>
        <taxon>Orchidoideae</taxon>
        <taxon>Orchideae</taxon>
        <taxon>Orchidinae</taxon>
        <taxon>Platanthera</taxon>
    </lineage>
</organism>
<evidence type="ECO:0000313" key="4">
    <source>
        <dbReference type="Proteomes" id="UP001412067"/>
    </source>
</evidence>
<sequence>MAETHELGGSSLVVDLATPKEIDTRKPSRMSQEGYGACNAYINAATRYAVFGAPTLYDHPSAFGRGIFGIPRGMGRKIFVGRLPQEASADDLRQYFGRFGRIADAYVPKVAIDSATPLDDVGGNTDFADAAAAYSGYGLTASSSGRFHRSLDFVDVSIYNLIDSIGYTK</sequence>
<protein>
    <recommendedName>
        <fullName evidence="2">RRM domain-containing protein</fullName>
    </recommendedName>
</protein>